<dbReference type="GO" id="GO:0052651">
    <property type="term" value="P:monoacylglycerol catabolic process"/>
    <property type="evidence" value="ECO:0007669"/>
    <property type="project" value="TreeGrafter"/>
</dbReference>
<dbReference type="InterPro" id="IPR000073">
    <property type="entry name" value="AB_hydrolase_1"/>
</dbReference>
<dbReference type="SUPFAM" id="SSF53474">
    <property type="entry name" value="alpha/beta-Hydrolases"/>
    <property type="match status" value="1"/>
</dbReference>
<gene>
    <name evidence="3" type="ORF">PHACADRAFT_167073</name>
</gene>
<dbReference type="PANTHER" id="PTHR12277">
    <property type="entry name" value="ALPHA/BETA HYDROLASE DOMAIN-CONTAINING PROTEIN"/>
    <property type="match status" value="1"/>
</dbReference>
<keyword evidence="1" id="KW-1133">Transmembrane helix</keyword>
<dbReference type="InterPro" id="IPR029058">
    <property type="entry name" value="AB_hydrolase_fold"/>
</dbReference>
<dbReference type="RefSeq" id="XP_007401775.1">
    <property type="nucleotide sequence ID" value="XM_007401713.1"/>
</dbReference>
<evidence type="ECO:0000256" key="1">
    <source>
        <dbReference type="SAM" id="Phobius"/>
    </source>
</evidence>
<keyword evidence="1" id="KW-0812">Transmembrane</keyword>
<feature type="domain" description="AB hydrolase-1" evidence="2">
    <location>
        <begin position="95"/>
        <end position="266"/>
    </location>
</feature>
<dbReference type="GO" id="GO:0004622">
    <property type="term" value="F:phosphatidylcholine lysophospholipase activity"/>
    <property type="evidence" value="ECO:0007669"/>
    <property type="project" value="TreeGrafter"/>
</dbReference>
<organism evidence="3 4">
    <name type="scientific">Phanerochaete carnosa (strain HHB-10118-sp)</name>
    <name type="common">White-rot fungus</name>
    <name type="synonym">Peniophora carnosa</name>
    <dbReference type="NCBI Taxonomy" id="650164"/>
    <lineage>
        <taxon>Eukaryota</taxon>
        <taxon>Fungi</taxon>
        <taxon>Dikarya</taxon>
        <taxon>Basidiomycota</taxon>
        <taxon>Agaricomycotina</taxon>
        <taxon>Agaricomycetes</taxon>
        <taxon>Polyporales</taxon>
        <taxon>Phanerochaetaceae</taxon>
        <taxon>Phanerochaete</taxon>
    </lineage>
</organism>
<dbReference type="InParanoid" id="K5VEY0"/>
<dbReference type="GeneID" id="18909368"/>
<feature type="transmembrane region" description="Helical" evidence="1">
    <location>
        <begin position="9"/>
        <end position="28"/>
    </location>
</feature>
<evidence type="ECO:0000259" key="2">
    <source>
        <dbReference type="Pfam" id="PF12697"/>
    </source>
</evidence>
<evidence type="ECO:0000313" key="4">
    <source>
        <dbReference type="Proteomes" id="UP000008370"/>
    </source>
</evidence>
<dbReference type="Proteomes" id="UP000008370">
    <property type="component" value="Unassembled WGS sequence"/>
</dbReference>
<dbReference type="PANTHER" id="PTHR12277:SF194">
    <property type="entry name" value="FI04476P"/>
    <property type="match status" value="1"/>
</dbReference>
<name>K5VEY0_PHACS</name>
<dbReference type="Pfam" id="PF12697">
    <property type="entry name" value="Abhydrolase_6"/>
    <property type="match status" value="1"/>
</dbReference>
<dbReference type="STRING" id="650164.K5VEY0"/>
<sequence length="392" mass="43655">MIARIYRSFFYVGLLYSVIIALLTIPAVQRHATFKHALRFPFYTKYDLPEKYGLAPGKTLNTYFTTPDNCTLGAWFALADPSTVIDAIKTHPTALILHGAAGTRAASFRVDMYRGFTSRLQANVFAPNYRGFGDSTGSPDGPGLELDTYTSWKWLLERGARPEDIVIVGHSLGTGIAGQLAKRLAAEDLRPRGIVLLAPFSSVSRLIESYDLWGIPILQPLQSFPWGLKLLKHIARIEFDTLAAIQDFNAPTLIAHAQDDTEVPHAHSKTLIDALLEPLLPGAIIQLPNAPGKTLTTEEFFAFRKQQEERNLKRGQIVKTTDVLNFGMIEEFKGLRAPITYVETFWGSHGDIGAQEGVQDQMAKLFGLGIYRAEYERESDSVVDRVLHHLVE</sequence>
<dbReference type="GO" id="GO:0047372">
    <property type="term" value="F:monoacylglycerol lipase activity"/>
    <property type="evidence" value="ECO:0007669"/>
    <property type="project" value="TreeGrafter"/>
</dbReference>
<dbReference type="AlphaFoldDB" id="K5VEY0"/>
<keyword evidence="1" id="KW-0472">Membrane</keyword>
<accession>K5VEY0</accession>
<protein>
    <recommendedName>
        <fullName evidence="2">AB hydrolase-1 domain-containing protein</fullName>
    </recommendedName>
</protein>
<dbReference type="KEGG" id="pco:PHACADRAFT_167073"/>
<evidence type="ECO:0000313" key="3">
    <source>
        <dbReference type="EMBL" id="EKM49718.1"/>
    </source>
</evidence>
<proteinExistence type="predicted"/>
<dbReference type="EMBL" id="JH930480">
    <property type="protein sequence ID" value="EKM49718.1"/>
    <property type="molecule type" value="Genomic_DNA"/>
</dbReference>
<dbReference type="Gene3D" id="3.40.50.1820">
    <property type="entry name" value="alpha/beta hydrolase"/>
    <property type="match status" value="1"/>
</dbReference>
<dbReference type="HOGENOM" id="CLU_029375_3_2_1"/>
<dbReference type="OrthoDB" id="446723at2759"/>
<reference evidence="3 4" key="1">
    <citation type="journal article" date="2012" name="BMC Genomics">
        <title>Comparative genomics of the white-rot fungi, Phanerochaete carnosa and P. chrysosporium, to elucidate the genetic basis of the distinct wood types they colonize.</title>
        <authorList>
            <person name="Suzuki H."/>
            <person name="MacDonald J."/>
            <person name="Syed K."/>
            <person name="Salamov A."/>
            <person name="Hori C."/>
            <person name="Aerts A."/>
            <person name="Henrissat B."/>
            <person name="Wiebenga A."/>
            <person name="vanKuyk P.A."/>
            <person name="Barry K."/>
            <person name="Lindquist E."/>
            <person name="LaButti K."/>
            <person name="Lapidus A."/>
            <person name="Lucas S."/>
            <person name="Coutinho P."/>
            <person name="Gong Y."/>
            <person name="Samejima M."/>
            <person name="Mahadevan R."/>
            <person name="Abou-Zaid M."/>
            <person name="de Vries R.P."/>
            <person name="Igarashi K."/>
            <person name="Yadav J.S."/>
            <person name="Grigoriev I.V."/>
            <person name="Master E.R."/>
        </authorList>
    </citation>
    <scope>NUCLEOTIDE SEQUENCE [LARGE SCALE GENOMIC DNA]</scope>
    <source>
        <strain evidence="3 4">HHB-10118-sp</strain>
    </source>
</reference>
<dbReference type="GO" id="GO:0005789">
    <property type="term" value="C:endoplasmic reticulum membrane"/>
    <property type="evidence" value="ECO:0007669"/>
    <property type="project" value="TreeGrafter"/>
</dbReference>
<keyword evidence="4" id="KW-1185">Reference proteome</keyword>
<dbReference type="GO" id="GO:0006660">
    <property type="term" value="P:phosphatidylserine catabolic process"/>
    <property type="evidence" value="ECO:0007669"/>
    <property type="project" value="TreeGrafter"/>
</dbReference>